<evidence type="ECO:0000256" key="3">
    <source>
        <dbReference type="ARBA" id="ARBA00022741"/>
    </source>
</evidence>
<evidence type="ECO:0000313" key="8">
    <source>
        <dbReference type="EMBL" id="MXP21137.1"/>
    </source>
</evidence>
<gene>
    <name evidence="8" type="ORF">GIY30_07190</name>
</gene>
<dbReference type="InterPro" id="IPR011611">
    <property type="entry name" value="PfkB_dom"/>
</dbReference>
<comment type="caution">
    <text evidence="8">The sequence shown here is derived from an EMBL/GenBank/DDBJ whole genome shotgun (WGS) entry which is preliminary data.</text>
</comment>
<keyword evidence="5" id="KW-0067">ATP-binding</keyword>
<dbReference type="RefSeq" id="WP_160901176.1">
    <property type="nucleotide sequence ID" value="NZ_CP102850.1"/>
</dbReference>
<feature type="domain" description="Carbohydrate kinase PfkB" evidence="7">
    <location>
        <begin position="27"/>
        <end position="297"/>
    </location>
</feature>
<dbReference type="PANTHER" id="PTHR46566">
    <property type="entry name" value="1-PHOSPHOFRUCTOKINASE-RELATED"/>
    <property type="match status" value="1"/>
</dbReference>
<evidence type="ECO:0000256" key="5">
    <source>
        <dbReference type="ARBA" id="ARBA00022840"/>
    </source>
</evidence>
<evidence type="ECO:0000256" key="6">
    <source>
        <dbReference type="PIRNR" id="PIRNR000535"/>
    </source>
</evidence>
<name>A0A6L7GP30_9ACTN</name>
<dbReference type="EMBL" id="WMBR01000001">
    <property type="protein sequence ID" value="MXP21137.1"/>
    <property type="molecule type" value="Genomic_DNA"/>
</dbReference>
<proteinExistence type="inferred from homology"/>
<accession>A0A6L7GP30</accession>
<sequence length="316" mass="32499">MTQGHQIVTVTVNPALDIHTTVPAVVATEKMRCSRPHYDPGGGGINVARAAARLGSPATAVITSGGHTGARIETMLAAEDIAVHAVRVAEPTRESFVVLDEPTHDEYRFVLPGPALSATEQDRCLAAIDDEASHARFLVVSGSLPPGMSDDFLGDVAAIAHRNGCKLVVDTSASLPLVTGAFLIKPSVRELRESVDAELGETGEQIAAARALIRRGISEYVVVSLGAAGALVVTADDATPVAGVEVPSGVGTAVGAGDNMLAGILVALVRGESLVEAVRYGAAAGAAATLTPGTEPCRLDDVERLHNRTRGSVVLD</sequence>
<dbReference type="GO" id="GO:0005829">
    <property type="term" value="C:cytosol"/>
    <property type="evidence" value="ECO:0007669"/>
    <property type="project" value="TreeGrafter"/>
</dbReference>
<dbReference type="Pfam" id="PF00294">
    <property type="entry name" value="PfkB"/>
    <property type="match status" value="1"/>
</dbReference>
<protein>
    <submittedName>
        <fullName evidence="8">Hexose kinase</fullName>
        <ecNumber evidence="8">2.7.1.-</ecNumber>
    </submittedName>
</protein>
<evidence type="ECO:0000259" key="7">
    <source>
        <dbReference type="Pfam" id="PF00294"/>
    </source>
</evidence>
<evidence type="ECO:0000256" key="2">
    <source>
        <dbReference type="ARBA" id="ARBA00022679"/>
    </source>
</evidence>
<comment type="similarity">
    <text evidence="1">Belongs to the carbohydrate kinase PfkB family.</text>
</comment>
<keyword evidence="4 8" id="KW-0418">Kinase</keyword>
<dbReference type="EC" id="2.7.1.-" evidence="8"/>
<organism evidence="8 9">
    <name type="scientific">Gordonia mangrovi</name>
    <dbReference type="NCBI Taxonomy" id="2665643"/>
    <lineage>
        <taxon>Bacteria</taxon>
        <taxon>Bacillati</taxon>
        <taxon>Actinomycetota</taxon>
        <taxon>Actinomycetes</taxon>
        <taxon>Mycobacteriales</taxon>
        <taxon>Gordoniaceae</taxon>
        <taxon>Gordonia</taxon>
    </lineage>
</organism>
<dbReference type="GO" id="GO:0003872">
    <property type="term" value="F:6-phosphofructokinase activity"/>
    <property type="evidence" value="ECO:0007669"/>
    <property type="project" value="TreeGrafter"/>
</dbReference>
<dbReference type="AlphaFoldDB" id="A0A6L7GP30"/>
<evidence type="ECO:0000313" key="9">
    <source>
        <dbReference type="Proteomes" id="UP000475545"/>
    </source>
</evidence>
<dbReference type="NCBIfam" id="TIGR03168">
    <property type="entry name" value="1-PFK"/>
    <property type="match status" value="1"/>
</dbReference>
<dbReference type="InterPro" id="IPR017583">
    <property type="entry name" value="Tagatose/fructose_Pkinase"/>
</dbReference>
<dbReference type="GO" id="GO:0005524">
    <property type="term" value="F:ATP binding"/>
    <property type="evidence" value="ECO:0007669"/>
    <property type="project" value="UniProtKB-KW"/>
</dbReference>
<reference evidence="8 9" key="1">
    <citation type="submission" date="2019-11" db="EMBL/GenBank/DDBJ databases">
        <title>Gordonia sp. nov., a novel actinobacterium isolated from mangrove soil in Hainan.</title>
        <authorList>
            <person name="Huang X."/>
            <person name="Xie Y."/>
            <person name="Chu X."/>
            <person name="Xiao K."/>
        </authorList>
    </citation>
    <scope>NUCLEOTIDE SEQUENCE [LARGE SCALE GENOMIC DNA]</scope>
    <source>
        <strain evidence="8 9">HNM0687</strain>
    </source>
</reference>
<keyword evidence="2 6" id="KW-0808">Transferase</keyword>
<keyword evidence="9" id="KW-1185">Reference proteome</keyword>
<dbReference type="PANTHER" id="PTHR46566:SF2">
    <property type="entry name" value="ATP-DEPENDENT 6-PHOSPHOFRUCTOKINASE ISOZYME 2"/>
    <property type="match status" value="1"/>
</dbReference>
<dbReference type="PIRSF" id="PIRSF000535">
    <property type="entry name" value="1PFK/6PFK/LacC"/>
    <property type="match status" value="1"/>
</dbReference>
<dbReference type="InterPro" id="IPR029056">
    <property type="entry name" value="Ribokinase-like"/>
</dbReference>
<evidence type="ECO:0000256" key="1">
    <source>
        <dbReference type="ARBA" id="ARBA00010688"/>
    </source>
</evidence>
<evidence type="ECO:0000256" key="4">
    <source>
        <dbReference type="ARBA" id="ARBA00022777"/>
    </source>
</evidence>
<keyword evidence="3" id="KW-0547">Nucleotide-binding</keyword>
<dbReference type="Proteomes" id="UP000475545">
    <property type="component" value="Unassembled WGS sequence"/>
</dbReference>
<dbReference type="Gene3D" id="3.40.1190.20">
    <property type="match status" value="1"/>
</dbReference>
<dbReference type="SUPFAM" id="SSF53613">
    <property type="entry name" value="Ribokinase-like"/>
    <property type="match status" value="1"/>
</dbReference>
<dbReference type="CDD" id="cd01164">
    <property type="entry name" value="FruK_PfkB_like"/>
    <property type="match status" value="1"/>
</dbReference>